<dbReference type="InterPro" id="IPR037185">
    <property type="entry name" value="EmrE-like"/>
</dbReference>
<keyword evidence="4 6" id="KW-1133">Transmembrane helix</keyword>
<evidence type="ECO:0000313" key="9">
    <source>
        <dbReference type="Proteomes" id="UP000249873"/>
    </source>
</evidence>
<comment type="subcellular location">
    <subcellularLocation>
        <location evidence="1">Membrane</location>
        <topology evidence="1">Multi-pass membrane protein</topology>
    </subcellularLocation>
</comment>
<keyword evidence="5 6" id="KW-0472">Membrane</keyword>
<dbReference type="PANTHER" id="PTHR32322">
    <property type="entry name" value="INNER MEMBRANE TRANSPORTER"/>
    <property type="match status" value="1"/>
</dbReference>
<dbReference type="KEGG" id="als:DJ013_06505"/>
<evidence type="ECO:0000259" key="7">
    <source>
        <dbReference type="Pfam" id="PF00892"/>
    </source>
</evidence>
<feature type="transmembrane region" description="Helical" evidence="6">
    <location>
        <begin position="242"/>
        <end position="259"/>
    </location>
</feature>
<feature type="transmembrane region" description="Helical" evidence="6">
    <location>
        <begin position="212"/>
        <end position="235"/>
    </location>
</feature>
<reference evidence="8 9" key="1">
    <citation type="submission" date="2018-05" db="EMBL/GenBank/DDBJ databases">
        <title>Complete genome sequence of Arcticibacterium luteifluviistationis SM1504T, a cytophagaceae bacterium isolated from Arctic surface seawater.</title>
        <authorList>
            <person name="Li Y."/>
            <person name="Qin Q.-L."/>
        </authorList>
    </citation>
    <scope>NUCLEOTIDE SEQUENCE [LARGE SCALE GENOMIC DNA]</scope>
    <source>
        <strain evidence="8 9">SM1504</strain>
    </source>
</reference>
<feature type="transmembrane region" description="Helical" evidence="6">
    <location>
        <begin position="150"/>
        <end position="170"/>
    </location>
</feature>
<sequence>MQSSTRFYILGIIFAAVWSSASVAAKIGLKTVQPLVLYQGRFTLAAVCMLLLIYLIQGKRLPKGKEWRQLALFGFMNVTLALGFFVYGIREVAAGIGALQVGLNPLVITVLAAIIARKKIPVKGVVALFLGILGVAICVYPLLLESYATPKGLIFLGMGTLSYSAAAVYYSGIEWKIDKLTINGWQSFFGALFLFPATFLAYDGSSVFNEYFFYPVIWLAIPLSVAGVYLWLWLLSKDTVRASFFLFLCPPFGLLYAYFILDEPFTLYTLIGLVIVMGAIYLGRVKAS</sequence>
<evidence type="ECO:0000256" key="3">
    <source>
        <dbReference type="ARBA" id="ARBA00022692"/>
    </source>
</evidence>
<dbReference type="RefSeq" id="WP_111370938.1">
    <property type="nucleotide sequence ID" value="NZ_CP029480.1"/>
</dbReference>
<evidence type="ECO:0000256" key="1">
    <source>
        <dbReference type="ARBA" id="ARBA00004141"/>
    </source>
</evidence>
<dbReference type="InterPro" id="IPR000620">
    <property type="entry name" value="EamA_dom"/>
</dbReference>
<proteinExistence type="inferred from homology"/>
<evidence type="ECO:0000256" key="6">
    <source>
        <dbReference type="SAM" id="Phobius"/>
    </source>
</evidence>
<feature type="transmembrane region" description="Helical" evidence="6">
    <location>
        <begin position="69"/>
        <end position="89"/>
    </location>
</feature>
<dbReference type="InterPro" id="IPR050638">
    <property type="entry name" value="AA-Vitamin_Transporters"/>
</dbReference>
<accession>A0A2Z4G9H5</accession>
<dbReference type="GO" id="GO:0016020">
    <property type="term" value="C:membrane"/>
    <property type="evidence" value="ECO:0007669"/>
    <property type="project" value="UniProtKB-SubCell"/>
</dbReference>
<feature type="transmembrane region" description="Helical" evidence="6">
    <location>
        <begin position="182"/>
        <end position="200"/>
    </location>
</feature>
<evidence type="ECO:0000256" key="4">
    <source>
        <dbReference type="ARBA" id="ARBA00022989"/>
    </source>
</evidence>
<dbReference type="AlphaFoldDB" id="A0A2Z4G9H5"/>
<comment type="similarity">
    <text evidence="2">Belongs to the EamA transporter family.</text>
</comment>
<feature type="transmembrane region" description="Helical" evidence="6">
    <location>
        <begin position="95"/>
        <end position="116"/>
    </location>
</feature>
<feature type="transmembrane region" description="Helical" evidence="6">
    <location>
        <begin position="35"/>
        <end position="57"/>
    </location>
</feature>
<protein>
    <submittedName>
        <fullName evidence="8">EamA family transporter</fullName>
    </submittedName>
</protein>
<dbReference type="SUPFAM" id="SSF103481">
    <property type="entry name" value="Multidrug resistance efflux transporter EmrE"/>
    <property type="match status" value="2"/>
</dbReference>
<dbReference type="Pfam" id="PF00892">
    <property type="entry name" value="EamA"/>
    <property type="match status" value="2"/>
</dbReference>
<feature type="transmembrane region" description="Helical" evidence="6">
    <location>
        <begin position="265"/>
        <end position="283"/>
    </location>
</feature>
<evidence type="ECO:0000256" key="5">
    <source>
        <dbReference type="ARBA" id="ARBA00023136"/>
    </source>
</evidence>
<dbReference type="Proteomes" id="UP000249873">
    <property type="component" value="Chromosome"/>
</dbReference>
<name>A0A2Z4G9H5_9BACT</name>
<evidence type="ECO:0000256" key="2">
    <source>
        <dbReference type="ARBA" id="ARBA00007362"/>
    </source>
</evidence>
<evidence type="ECO:0000313" key="8">
    <source>
        <dbReference type="EMBL" id="AWV97836.1"/>
    </source>
</evidence>
<feature type="domain" description="EamA" evidence="7">
    <location>
        <begin position="8"/>
        <end position="138"/>
    </location>
</feature>
<feature type="domain" description="EamA" evidence="7">
    <location>
        <begin position="151"/>
        <end position="282"/>
    </location>
</feature>
<dbReference type="OrthoDB" id="1098926at2"/>
<feature type="transmembrane region" description="Helical" evidence="6">
    <location>
        <begin position="125"/>
        <end position="144"/>
    </location>
</feature>
<dbReference type="EMBL" id="CP029480">
    <property type="protein sequence ID" value="AWV97836.1"/>
    <property type="molecule type" value="Genomic_DNA"/>
</dbReference>
<keyword evidence="9" id="KW-1185">Reference proteome</keyword>
<dbReference type="PANTHER" id="PTHR32322:SF2">
    <property type="entry name" value="EAMA DOMAIN-CONTAINING PROTEIN"/>
    <property type="match status" value="1"/>
</dbReference>
<keyword evidence="3 6" id="KW-0812">Transmembrane</keyword>
<gene>
    <name evidence="8" type="ORF">DJ013_06505</name>
</gene>
<organism evidence="8 9">
    <name type="scientific">Arcticibacterium luteifluviistationis</name>
    <dbReference type="NCBI Taxonomy" id="1784714"/>
    <lineage>
        <taxon>Bacteria</taxon>
        <taxon>Pseudomonadati</taxon>
        <taxon>Bacteroidota</taxon>
        <taxon>Cytophagia</taxon>
        <taxon>Cytophagales</taxon>
        <taxon>Leadbetterellaceae</taxon>
        <taxon>Arcticibacterium</taxon>
    </lineage>
</organism>